<dbReference type="PANTHER" id="PTHR12227:SF0">
    <property type="entry name" value="GLYCERATE KINASE"/>
    <property type="match status" value="1"/>
</dbReference>
<evidence type="ECO:0000313" key="3">
    <source>
        <dbReference type="EMBL" id="SFD05920.1"/>
    </source>
</evidence>
<proteinExistence type="predicted"/>
<dbReference type="InterPro" id="IPR025286">
    <property type="entry name" value="MOFRL_assoc_dom"/>
</dbReference>
<dbReference type="Gene3D" id="3.40.1480.10">
    <property type="entry name" value="MOFRL domain"/>
    <property type="match status" value="1"/>
</dbReference>
<feature type="domain" description="MOFRL-associated" evidence="2">
    <location>
        <begin position="8"/>
        <end position="205"/>
    </location>
</feature>
<dbReference type="PANTHER" id="PTHR12227">
    <property type="entry name" value="GLYCERATE KINASE"/>
    <property type="match status" value="1"/>
</dbReference>
<dbReference type="RefSeq" id="WP_240307987.1">
    <property type="nucleotide sequence ID" value="NZ_FOMJ01000001.1"/>
</dbReference>
<gene>
    <name evidence="3" type="ORF">SAMN05660831_00654</name>
</gene>
<feature type="domain" description="MOFRL" evidence="1">
    <location>
        <begin position="295"/>
        <end position="399"/>
    </location>
</feature>
<dbReference type="AlphaFoldDB" id="A0A1I1PIT0"/>
<keyword evidence="4" id="KW-1185">Reference proteome</keyword>
<dbReference type="Pfam" id="PF05161">
    <property type="entry name" value="MOFRL"/>
    <property type="match status" value="1"/>
</dbReference>
<dbReference type="EMBL" id="FOMJ01000001">
    <property type="protein sequence ID" value="SFD05920.1"/>
    <property type="molecule type" value="Genomic_DNA"/>
</dbReference>
<evidence type="ECO:0000313" key="4">
    <source>
        <dbReference type="Proteomes" id="UP000198611"/>
    </source>
</evidence>
<dbReference type="Pfam" id="PF13660">
    <property type="entry name" value="DUF4147"/>
    <property type="match status" value="1"/>
</dbReference>
<dbReference type="GO" id="GO:0005737">
    <property type="term" value="C:cytoplasm"/>
    <property type="evidence" value="ECO:0007669"/>
    <property type="project" value="TreeGrafter"/>
</dbReference>
<dbReference type="SUPFAM" id="SSF82544">
    <property type="entry name" value="GckA/TtuD-like"/>
    <property type="match status" value="1"/>
</dbReference>
<dbReference type="InterPro" id="IPR038614">
    <property type="entry name" value="GK_N_sf"/>
</dbReference>
<organism evidence="3 4">
    <name type="scientific">Thiohalospira halophila DSM 15071</name>
    <dbReference type="NCBI Taxonomy" id="1123397"/>
    <lineage>
        <taxon>Bacteria</taxon>
        <taxon>Pseudomonadati</taxon>
        <taxon>Pseudomonadota</taxon>
        <taxon>Gammaproteobacteria</taxon>
        <taxon>Thiohalospirales</taxon>
        <taxon>Thiohalospiraceae</taxon>
        <taxon>Thiohalospira</taxon>
    </lineage>
</organism>
<dbReference type="GO" id="GO:0008887">
    <property type="term" value="F:glycerate kinase activity"/>
    <property type="evidence" value="ECO:0007669"/>
    <property type="project" value="InterPro"/>
</dbReference>
<dbReference type="InterPro" id="IPR007835">
    <property type="entry name" value="MOFRL"/>
</dbReference>
<dbReference type="InterPro" id="IPR037035">
    <property type="entry name" value="GK-like_C_sf"/>
</dbReference>
<reference evidence="3 4" key="1">
    <citation type="submission" date="2016-10" db="EMBL/GenBank/DDBJ databases">
        <authorList>
            <person name="de Groot N.N."/>
        </authorList>
    </citation>
    <scope>NUCLEOTIDE SEQUENCE [LARGE SCALE GENOMIC DNA]</scope>
    <source>
        <strain evidence="3 4">HL3</strain>
    </source>
</reference>
<dbReference type="Gene3D" id="3.40.50.10180">
    <property type="entry name" value="Glycerate kinase, MOFRL-like N-terminal domain"/>
    <property type="match status" value="1"/>
</dbReference>
<name>A0A1I1PIT0_9GAMM</name>
<accession>A0A1I1PIT0</accession>
<sequence length="415" mass="42050">MTPDAELVSLFRTALMAVGGRAATAAELTTRALPTGPPRLIAIGKAAPVMLSGALDHLYHAGIPPVDCLTITAHGHAPEGLPGRVIGAGHPLPDEGSLEAGRAVLEALAADEAEPWFLLSGGGSALFEVPAPGLALSDLRRANDWLLGSGVDIVAMNRVRRGLSAVKGGRLARYLRGRPARQLLISDVPEAEPAAIASGPLYPEPAGGPWPPGLPEWLQHALGRAPPAPQADDPLFAGLRSRVIADNRRAREALAAAARRRGWPVTVAGGLAGEAGEVGARLGRWLRDEAPPGLHILGGETTVTLPENPGRGGRNSHLALAAARELDGISDVALLAAGTDGRDGNSVAAGARIDGATAAALRRAGYAPGEVLAAADSGTAFAAIGRAVVTGPTGTNVADLVLARKGSLTAGPGRG</sequence>
<dbReference type="STRING" id="1123397.SAMN05660831_00654"/>
<keyword evidence="3" id="KW-0670">Pyruvate</keyword>
<evidence type="ECO:0000259" key="1">
    <source>
        <dbReference type="Pfam" id="PF05161"/>
    </source>
</evidence>
<dbReference type="InterPro" id="IPR039760">
    <property type="entry name" value="MOFRL_protein"/>
</dbReference>
<evidence type="ECO:0000259" key="2">
    <source>
        <dbReference type="Pfam" id="PF13660"/>
    </source>
</evidence>
<protein>
    <submittedName>
        <fullName evidence="3">Hydroxypyruvate reductase</fullName>
    </submittedName>
</protein>
<dbReference type="Proteomes" id="UP000198611">
    <property type="component" value="Unassembled WGS sequence"/>
</dbReference>